<reference evidence="2 3" key="1">
    <citation type="submission" date="2019-02" db="EMBL/GenBank/DDBJ databases">
        <title>Deep-cultivation of Planctomycetes and their phenomic and genomic characterization uncovers novel biology.</title>
        <authorList>
            <person name="Wiegand S."/>
            <person name="Jogler M."/>
            <person name="Boedeker C."/>
            <person name="Pinto D."/>
            <person name="Vollmers J."/>
            <person name="Rivas-Marin E."/>
            <person name="Kohn T."/>
            <person name="Peeters S.H."/>
            <person name="Heuer A."/>
            <person name="Rast P."/>
            <person name="Oberbeckmann S."/>
            <person name="Bunk B."/>
            <person name="Jeske O."/>
            <person name="Meyerdierks A."/>
            <person name="Storesund J.E."/>
            <person name="Kallscheuer N."/>
            <person name="Luecker S."/>
            <person name="Lage O.M."/>
            <person name="Pohl T."/>
            <person name="Merkel B.J."/>
            <person name="Hornburger P."/>
            <person name="Mueller R.-W."/>
            <person name="Bruemmer F."/>
            <person name="Labrenz M."/>
            <person name="Spormann A.M."/>
            <person name="Op den Camp H."/>
            <person name="Overmann J."/>
            <person name="Amann R."/>
            <person name="Jetten M.S.M."/>
            <person name="Mascher T."/>
            <person name="Medema M.H."/>
            <person name="Devos D.P."/>
            <person name="Kaster A.-K."/>
            <person name="Ovreas L."/>
            <person name="Rohde M."/>
            <person name="Galperin M.Y."/>
            <person name="Jogler C."/>
        </authorList>
    </citation>
    <scope>NUCLEOTIDE SEQUENCE [LARGE SCALE GENOMIC DNA]</scope>
    <source>
        <strain evidence="2 3">ETA_A1</strain>
    </source>
</reference>
<dbReference type="Proteomes" id="UP000319576">
    <property type="component" value="Chromosome"/>
</dbReference>
<proteinExistence type="predicted"/>
<dbReference type="InterPro" id="IPR027392">
    <property type="entry name" value="TF_Znf"/>
</dbReference>
<organism evidence="2 3">
    <name type="scientific">Urbifossiella limnaea</name>
    <dbReference type="NCBI Taxonomy" id="2528023"/>
    <lineage>
        <taxon>Bacteria</taxon>
        <taxon>Pseudomonadati</taxon>
        <taxon>Planctomycetota</taxon>
        <taxon>Planctomycetia</taxon>
        <taxon>Gemmatales</taxon>
        <taxon>Gemmataceae</taxon>
        <taxon>Urbifossiella</taxon>
    </lineage>
</organism>
<gene>
    <name evidence="2" type="ORF">ETAA1_11090</name>
</gene>
<evidence type="ECO:0000259" key="1">
    <source>
        <dbReference type="Pfam" id="PF13453"/>
    </source>
</evidence>
<dbReference type="RefSeq" id="WP_202920681.1">
    <property type="nucleotide sequence ID" value="NZ_CP036273.1"/>
</dbReference>
<keyword evidence="3" id="KW-1185">Reference proteome</keyword>
<protein>
    <recommendedName>
        <fullName evidence="1">Transcription factor zinc-finger domain-containing protein</fullName>
    </recommendedName>
</protein>
<dbReference type="KEGG" id="uli:ETAA1_11090"/>
<name>A0A517XNX1_9BACT</name>
<dbReference type="AlphaFoldDB" id="A0A517XNX1"/>
<sequence length="75" mass="8933">MNLDCPKCAAPLVTMVRYDTEIEYCPGCRGVWLDRGELEKLMTREPVWRPDDDEDRRPPQARKKDGFLRRLFDFD</sequence>
<dbReference type="Pfam" id="PF13453">
    <property type="entry name" value="Zn_ribbon_TFIIB"/>
    <property type="match status" value="1"/>
</dbReference>
<accession>A0A517XNX1</accession>
<evidence type="ECO:0000313" key="3">
    <source>
        <dbReference type="Proteomes" id="UP000319576"/>
    </source>
</evidence>
<feature type="domain" description="Transcription factor zinc-finger" evidence="1">
    <location>
        <begin position="4"/>
        <end position="43"/>
    </location>
</feature>
<evidence type="ECO:0000313" key="2">
    <source>
        <dbReference type="EMBL" id="QDU19205.1"/>
    </source>
</evidence>
<dbReference type="EMBL" id="CP036273">
    <property type="protein sequence ID" value="QDU19205.1"/>
    <property type="molecule type" value="Genomic_DNA"/>
</dbReference>